<evidence type="ECO:0000313" key="3">
    <source>
        <dbReference type="Proteomes" id="UP000006666"/>
    </source>
</evidence>
<keyword evidence="3" id="KW-1185">Reference proteome</keyword>
<reference evidence="2 3" key="1">
    <citation type="journal article" date="2009" name="Stand. Genomic Sci.">
        <title>Complete genome sequence of Kytococcus sedentarius type strain (541).</title>
        <authorList>
            <person name="Sims D."/>
            <person name="Brettin T."/>
            <person name="Detter J.C."/>
            <person name="Han C."/>
            <person name="Lapidus A."/>
            <person name="Copeland A."/>
            <person name="Glavina Del Rio T."/>
            <person name="Nolan M."/>
            <person name="Chen F."/>
            <person name="Lucas S."/>
            <person name="Tice H."/>
            <person name="Cheng J.F."/>
            <person name="Bruce D."/>
            <person name="Goodwin L."/>
            <person name="Pitluck S."/>
            <person name="Ovchinnikova G."/>
            <person name="Pati A."/>
            <person name="Ivanova N."/>
            <person name="Mavrommatis K."/>
            <person name="Chen A."/>
            <person name="Palaniappan K."/>
            <person name="D'haeseleer P."/>
            <person name="Chain P."/>
            <person name="Bristow J."/>
            <person name="Eisen J.A."/>
            <person name="Markowitz V."/>
            <person name="Hugenholtz P."/>
            <person name="Schneider S."/>
            <person name="Goker M."/>
            <person name="Pukall R."/>
            <person name="Kyrpides N.C."/>
            <person name="Klenk H.P."/>
        </authorList>
    </citation>
    <scope>NUCLEOTIDE SEQUENCE [LARGE SCALE GENOMIC DNA]</scope>
    <source>
        <strain evidence="3">ATCC 14392 / DSM 20547 / JCM 11482 / CCUG 33030 / NBRC 15357 / NCTC 11040 / CCM 314 / 541</strain>
    </source>
</reference>
<dbReference type="PROSITE" id="PS51257">
    <property type="entry name" value="PROKAR_LIPOPROTEIN"/>
    <property type="match status" value="1"/>
</dbReference>
<evidence type="ECO:0000313" key="2">
    <source>
        <dbReference type="EMBL" id="ACV07305.1"/>
    </source>
</evidence>
<dbReference type="HOGENOM" id="CLU_719209_0_0_11"/>
<feature type="region of interest" description="Disordered" evidence="1">
    <location>
        <begin position="209"/>
        <end position="231"/>
    </location>
</feature>
<dbReference type="RefSeq" id="WP_015780236.1">
    <property type="nucleotide sequence ID" value="NC_013169.1"/>
</dbReference>
<accession>C7NF52</accession>
<name>C7NF52_KYTSD</name>
<dbReference type="EMBL" id="CP001686">
    <property type="protein sequence ID" value="ACV07305.1"/>
    <property type="molecule type" value="Genomic_DNA"/>
</dbReference>
<dbReference type="KEGG" id="kse:Ksed_23300"/>
<dbReference type="Proteomes" id="UP000006666">
    <property type="component" value="Chromosome"/>
</dbReference>
<organism evidence="2 3">
    <name type="scientific">Kytococcus sedentarius (strain ATCC 14392 / DSM 20547 / JCM 11482 / CCUG 33030 / NBRC 15357 / NCTC 11040 / CCM 314 / 541)</name>
    <name type="common">Micrococcus sedentarius</name>
    <dbReference type="NCBI Taxonomy" id="478801"/>
    <lineage>
        <taxon>Bacteria</taxon>
        <taxon>Bacillati</taxon>
        <taxon>Actinomycetota</taxon>
        <taxon>Actinomycetes</taxon>
        <taxon>Micrococcales</taxon>
        <taxon>Kytococcaceae</taxon>
        <taxon>Kytococcus</taxon>
    </lineage>
</organism>
<feature type="compositionally biased region" description="Basic and acidic residues" evidence="1">
    <location>
        <begin position="219"/>
        <end position="231"/>
    </location>
</feature>
<feature type="compositionally biased region" description="Gly residues" evidence="1">
    <location>
        <begin position="27"/>
        <end position="46"/>
    </location>
</feature>
<protein>
    <submittedName>
        <fullName evidence="2">Uncharacterized protein</fullName>
    </submittedName>
</protein>
<proteinExistence type="predicted"/>
<feature type="region of interest" description="Disordered" evidence="1">
    <location>
        <begin position="25"/>
        <end position="122"/>
    </location>
</feature>
<evidence type="ECO:0000256" key="1">
    <source>
        <dbReference type="SAM" id="MobiDB-lite"/>
    </source>
</evidence>
<gene>
    <name evidence="2" type="ordered locus">Ksed_23300</name>
</gene>
<dbReference type="AlphaFoldDB" id="C7NF52"/>
<dbReference type="STRING" id="478801.Ksed_23300"/>
<sequence length="384" mass="38733">MQQAPGRRRPARIGLAVLGLAAVGITGCTGSGGDTASGEGSSGVGTPGASVPSGDVSASAGPDSTPGTSGGADAEAEDTGSSGADGADGGSGTESATPEDAGPSGDPGDQESAPASPSGDLPYAVEQQMGVRGEDRRAVQEQLDGLLGNHADEMTSVLPSVEPPGTDVIGRRVWPLGPTSQVVCSGDGSLTWASGPPDTLADDHTLSCTSEGGAPAVDAPRRSGEDPEAVRGLDPRWHQQLALAPDAGSQAWIGVHLPLAEGAPSPDLAAERAAVLDALGETHTTAADRGVVEFDGRGDEEVLAVLQAQAGDDYRLVAHCRGEGAVDLTAVISTYQQVSQQVRCDGQMATRFRAYGSDPARELHLEPAPGTRAVLSFEVTHVEQ</sequence>